<protein>
    <recommendedName>
        <fullName evidence="4">Terminase large subunit gp17-like C-terminal domain-containing protein</fullName>
    </recommendedName>
</protein>
<organism evidence="2 3">
    <name type="scientific">Nakamurella leprariae</name>
    <dbReference type="NCBI Taxonomy" id="2803911"/>
    <lineage>
        <taxon>Bacteria</taxon>
        <taxon>Bacillati</taxon>
        <taxon>Actinomycetota</taxon>
        <taxon>Actinomycetes</taxon>
        <taxon>Nakamurellales</taxon>
        <taxon>Nakamurellaceae</taxon>
        <taxon>Nakamurella</taxon>
    </lineage>
</organism>
<feature type="region of interest" description="Disordered" evidence="1">
    <location>
        <begin position="219"/>
        <end position="244"/>
    </location>
</feature>
<reference evidence="2" key="1">
    <citation type="submission" date="2021-01" db="EMBL/GenBank/DDBJ databases">
        <title>YIM 132084 draft genome.</title>
        <authorList>
            <person name="An D."/>
        </authorList>
    </citation>
    <scope>NUCLEOTIDE SEQUENCE</scope>
    <source>
        <strain evidence="2">YIM 132084</strain>
    </source>
</reference>
<dbReference type="EMBL" id="JAERWK010000003">
    <property type="protein sequence ID" value="MBM9466091.1"/>
    <property type="molecule type" value="Genomic_DNA"/>
</dbReference>
<proteinExistence type="predicted"/>
<dbReference type="AlphaFoldDB" id="A0A939BXZ5"/>
<evidence type="ECO:0000313" key="3">
    <source>
        <dbReference type="Proteomes" id="UP000663792"/>
    </source>
</evidence>
<comment type="caution">
    <text evidence="2">The sequence shown here is derived from an EMBL/GenBank/DDBJ whole genome shotgun (WGS) entry which is preliminary data.</text>
</comment>
<feature type="compositionally biased region" description="Basic and acidic residues" evidence="1">
    <location>
        <begin position="227"/>
        <end position="238"/>
    </location>
</feature>
<dbReference type="Proteomes" id="UP000663792">
    <property type="component" value="Unassembled WGS sequence"/>
</dbReference>
<evidence type="ECO:0000313" key="2">
    <source>
        <dbReference type="EMBL" id="MBM9466091.1"/>
    </source>
</evidence>
<dbReference type="RefSeq" id="WP_205259047.1">
    <property type="nucleotide sequence ID" value="NZ_JAERWK010000003.1"/>
</dbReference>
<gene>
    <name evidence="2" type="ORF">JL106_02205</name>
</gene>
<name>A0A939BXZ5_9ACTN</name>
<evidence type="ECO:0008006" key="4">
    <source>
        <dbReference type="Google" id="ProtNLM"/>
    </source>
</evidence>
<sequence>MIDRTVPGAFTVGLDLGQAADFSALCVIEHVAQLPPGMTSHAHRVHLVSALADAVRVFQVRSLKRWPLGTPYTVVAKDVSAVLASPALRGRSSLLYDATGVGRGVGDLLYQEYREHSRISLYPPTPVTITQQSKADMVSTTMLAFEQGRLQIAAGLPLGDALRSELLRFQQNIRPSGSTSYDIPRTEDGHGDLASALMVGLFWNDWVPGRDLIRLVDGPPLPVDAAPDGRDQRNDMRYKSASFE</sequence>
<evidence type="ECO:0000256" key="1">
    <source>
        <dbReference type="SAM" id="MobiDB-lite"/>
    </source>
</evidence>
<dbReference type="Gene3D" id="3.30.420.240">
    <property type="match status" value="1"/>
</dbReference>
<accession>A0A939BXZ5</accession>
<keyword evidence="3" id="KW-1185">Reference proteome</keyword>